<dbReference type="InterPro" id="IPR024078">
    <property type="entry name" value="LmbE-like_dom_sf"/>
</dbReference>
<dbReference type="GO" id="GO:0016137">
    <property type="term" value="P:glycoside metabolic process"/>
    <property type="evidence" value="ECO:0007669"/>
    <property type="project" value="UniProtKB-ARBA"/>
</dbReference>
<reference evidence="1 2" key="1">
    <citation type="submission" date="2020-10" db="EMBL/GenBank/DDBJ databases">
        <title>Connecting structure to function with the recovery of over 1000 high-quality activated sludge metagenome-assembled genomes encoding full-length rRNA genes using long-read sequencing.</title>
        <authorList>
            <person name="Singleton C.M."/>
            <person name="Petriglieri F."/>
            <person name="Kristensen J.M."/>
            <person name="Kirkegaard R.H."/>
            <person name="Michaelsen T.Y."/>
            <person name="Andersen M.H."/>
            <person name="Karst S.M."/>
            <person name="Dueholm M.S."/>
            <person name="Nielsen P.H."/>
            <person name="Albertsen M."/>
        </authorList>
    </citation>
    <scope>NUCLEOTIDE SEQUENCE [LARGE SCALE GENOMIC DNA]</scope>
    <source>
        <strain evidence="1">Lyne_18-Q3-R50-59_MAXAC.006</strain>
    </source>
</reference>
<protein>
    <submittedName>
        <fullName evidence="1">PIG-L family deacetylase</fullName>
    </submittedName>
</protein>
<dbReference type="Proteomes" id="UP000727993">
    <property type="component" value="Unassembled WGS sequence"/>
</dbReference>
<evidence type="ECO:0000313" key="2">
    <source>
        <dbReference type="Proteomes" id="UP000727993"/>
    </source>
</evidence>
<dbReference type="EMBL" id="JADJZA010000010">
    <property type="protein sequence ID" value="MBK9298754.1"/>
    <property type="molecule type" value="Genomic_DNA"/>
</dbReference>
<dbReference type="Gene3D" id="3.40.50.10320">
    <property type="entry name" value="LmbE-like"/>
    <property type="match status" value="1"/>
</dbReference>
<evidence type="ECO:0000313" key="1">
    <source>
        <dbReference type="EMBL" id="MBK9298754.1"/>
    </source>
</evidence>
<dbReference type="Pfam" id="PF02585">
    <property type="entry name" value="PIG-L"/>
    <property type="match status" value="1"/>
</dbReference>
<dbReference type="SUPFAM" id="SSF102588">
    <property type="entry name" value="LmbE-like"/>
    <property type="match status" value="1"/>
</dbReference>
<proteinExistence type="predicted"/>
<comment type="caution">
    <text evidence="1">The sequence shown here is derived from an EMBL/GenBank/DDBJ whole genome shotgun (WGS) entry which is preliminary data.</text>
</comment>
<name>A0A936TGE7_9ACTN</name>
<dbReference type="AlphaFoldDB" id="A0A936TGE7"/>
<dbReference type="PANTHER" id="PTHR12993">
    <property type="entry name" value="N-ACETYLGLUCOSAMINYL-PHOSPHATIDYLINOSITOL DE-N-ACETYLASE-RELATED"/>
    <property type="match status" value="1"/>
</dbReference>
<dbReference type="InterPro" id="IPR003737">
    <property type="entry name" value="GlcNAc_PI_deacetylase-related"/>
</dbReference>
<gene>
    <name evidence="1" type="ORF">IPN02_18380</name>
</gene>
<organism evidence="1 2">
    <name type="scientific">Candidatus Neomicrothrix subdominans</name>
    <dbReference type="NCBI Taxonomy" id="2954438"/>
    <lineage>
        <taxon>Bacteria</taxon>
        <taxon>Bacillati</taxon>
        <taxon>Actinomycetota</taxon>
        <taxon>Acidimicrobiia</taxon>
        <taxon>Acidimicrobiales</taxon>
        <taxon>Microthrixaceae</taxon>
        <taxon>Candidatus Neomicrothrix</taxon>
    </lineage>
</organism>
<sequence length="244" mass="26330">MATDDTENGPQLDPLPEDWDRALAIVAHPDDMEYGAAAAVARWTAAGKTVAYVLVTKGEAGISTMAPEECAPLRMEEQRRSCAAVGVTDLSFLDHPDGLVEANLELRADLAEAIRAHRPEVILSINFRESFGLPGWNHADHRHVGVAVLDAVRDAANPWLFGDRGRPWEGVRFAAFGGSPQATHWVDTTATHAAGMASLAEHRAYLEHVDEAPGATEDWLTQRAVDQGALFGVGHATVFELVPL</sequence>
<dbReference type="PANTHER" id="PTHR12993:SF28">
    <property type="entry name" value="LMBE FAMILY PROTEIN"/>
    <property type="match status" value="1"/>
</dbReference>
<dbReference type="GO" id="GO:0016811">
    <property type="term" value="F:hydrolase activity, acting on carbon-nitrogen (but not peptide) bonds, in linear amides"/>
    <property type="evidence" value="ECO:0007669"/>
    <property type="project" value="TreeGrafter"/>
</dbReference>
<accession>A0A936TGE7</accession>